<organism evidence="6">
    <name type="scientific">uncultured Caudovirales phage</name>
    <dbReference type="NCBI Taxonomy" id="2100421"/>
    <lineage>
        <taxon>Viruses</taxon>
        <taxon>Duplodnaviria</taxon>
        <taxon>Heunggongvirae</taxon>
        <taxon>Uroviricota</taxon>
        <taxon>Caudoviricetes</taxon>
        <taxon>Peduoviridae</taxon>
        <taxon>Maltschvirus</taxon>
        <taxon>Maltschvirus maltsch</taxon>
    </lineage>
</organism>
<dbReference type="InterPro" id="IPR007197">
    <property type="entry name" value="rSAM"/>
</dbReference>
<keyword evidence="1" id="KW-0949">S-adenosyl-L-methionine</keyword>
<gene>
    <name evidence="6" type="ORF">UFOVP328_416</name>
</gene>
<evidence type="ECO:0000256" key="2">
    <source>
        <dbReference type="ARBA" id="ARBA00022723"/>
    </source>
</evidence>
<dbReference type="GO" id="GO:0003824">
    <property type="term" value="F:catalytic activity"/>
    <property type="evidence" value="ECO:0007669"/>
    <property type="project" value="InterPro"/>
</dbReference>
<evidence type="ECO:0000313" key="6">
    <source>
        <dbReference type="EMBL" id="CAB4138223.1"/>
    </source>
</evidence>
<proteinExistence type="predicted"/>
<dbReference type="EMBL" id="LR796341">
    <property type="protein sequence ID" value="CAB4138223.1"/>
    <property type="molecule type" value="Genomic_DNA"/>
</dbReference>
<evidence type="ECO:0000259" key="5">
    <source>
        <dbReference type="PROSITE" id="PS51918"/>
    </source>
</evidence>
<evidence type="ECO:0000256" key="1">
    <source>
        <dbReference type="ARBA" id="ARBA00022691"/>
    </source>
</evidence>
<dbReference type="GO" id="GO:0046872">
    <property type="term" value="F:metal ion binding"/>
    <property type="evidence" value="ECO:0007669"/>
    <property type="project" value="UniProtKB-KW"/>
</dbReference>
<dbReference type="SFLD" id="SFLDS00029">
    <property type="entry name" value="Radical_SAM"/>
    <property type="match status" value="1"/>
</dbReference>
<dbReference type="SFLD" id="SFLDG01067">
    <property type="entry name" value="SPASM/twitch_domain_containing"/>
    <property type="match status" value="1"/>
</dbReference>
<dbReference type="InterPro" id="IPR058240">
    <property type="entry name" value="rSAM_sf"/>
</dbReference>
<dbReference type="Pfam" id="PF13186">
    <property type="entry name" value="SPASM"/>
    <property type="match status" value="1"/>
</dbReference>
<sequence length="437" mass="50635">MPNSAIFCNTPWYELHIYWDGSLGICCQEDHKLYDSSCPQYNIATMSLLEWFNSDPVQQFRQQILGKDSVSACRRCYLEEDNGGMSRRIRSNQKSVIFTQAFDASVRQSPGYQHFVYSKQNSGATKTQPIDLHIDLGNYCNLACKMCDAQASSTIASQHVRWGQVEDRKYLGQDWTRNNQVWTRFKQELIDLPGLNNIHFMGGETLLTDRFEDLVDTLIQAQRFDVCFSFVTNGTVFRPGLIEKLSRFRRVGMEISIETVDDHNAYQRQGTDTKIVLENIQRYQTYANGTSITVSVRPAPSILSVGYYHTLLKYCLEHKLIVKSNLCYRPEFLDARILPGTVKQLYLDRYQELDQQLKDIDVTGDYNASDPNNYRHTVKAQVELIRGLLTAPTPANNNLLLEQMIRHCERWDRVYGYNARALYPEWQELFDQHGYQV</sequence>
<dbReference type="CDD" id="cd21109">
    <property type="entry name" value="SPASM"/>
    <property type="match status" value="1"/>
</dbReference>
<accession>A0A6J5LYM0</accession>
<dbReference type="PROSITE" id="PS51918">
    <property type="entry name" value="RADICAL_SAM"/>
    <property type="match status" value="1"/>
</dbReference>
<reference evidence="6" key="1">
    <citation type="submission" date="2020-04" db="EMBL/GenBank/DDBJ databases">
        <authorList>
            <person name="Chiriac C."/>
            <person name="Salcher M."/>
            <person name="Ghai R."/>
            <person name="Kavagutti S V."/>
        </authorList>
    </citation>
    <scope>NUCLEOTIDE SEQUENCE</scope>
</reference>
<keyword evidence="2" id="KW-0479">Metal-binding</keyword>
<dbReference type="InterPro" id="IPR013785">
    <property type="entry name" value="Aldolase_TIM"/>
</dbReference>
<dbReference type="Pfam" id="PF04055">
    <property type="entry name" value="Radical_SAM"/>
    <property type="match status" value="1"/>
</dbReference>
<evidence type="ECO:0000256" key="3">
    <source>
        <dbReference type="ARBA" id="ARBA00023004"/>
    </source>
</evidence>
<dbReference type="SUPFAM" id="SSF102114">
    <property type="entry name" value="Radical SAM enzymes"/>
    <property type="match status" value="1"/>
</dbReference>
<dbReference type="NCBIfam" id="NF033640">
    <property type="entry name" value="N_Twi_rSAM"/>
    <property type="match status" value="1"/>
</dbReference>
<keyword evidence="3" id="KW-0408">Iron</keyword>
<name>A0A6J5LYM0_9CAUD</name>
<dbReference type="Gene3D" id="3.20.20.70">
    <property type="entry name" value="Aldolase class I"/>
    <property type="match status" value="2"/>
</dbReference>
<protein>
    <submittedName>
        <fullName evidence="6">Radical_SAM domain containing protein</fullName>
    </submittedName>
</protein>
<keyword evidence="4" id="KW-0411">Iron-sulfur</keyword>
<dbReference type="InterPro" id="IPR023885">
    <property type="entry name" value="4Fe4S-binding_SPASM_dom"/>
</dbReference>
<dbReference type="CDD" id="cd01335">
    <property type="entry name" value="Radical_SAM"/>
    <property type="match status" value="1"/>
</dbReference>
<dbReference type="PANTHER" id="PTHR11228">
    <property type="entry name" value="RADICAL SAM DOMAIN PROTEIN"/>
    <property type="match status" value="1"/>
</dbReference>
<evidence type="ECO:0000256" key="4">
    <source>
        <dbReference type="ARBA" id="ARBA00023014"/>
    </source>
</evidence>
<dbReference type="GO" id="GO:0051536">
    <property type="term" value="F:iron-sulfur cluster binding"/>
    <property type="evidence" value="ECO:0007669"/>
    <property type="project" value="UniProtKB-KW"/>
</dbReference>
<feature type="domain" description="Radical SAM core" evidence="5">
    <location>
        <begin position="126"/>
        <end position="365"/>
    </location>
</feature>
<dbReference type="InterPro" id="IPR050377">
    <property type="entry name" value="Radical_SAM_PqqE_MftC-like"/>
</dbReference>
<dbReference type="PANTHER" id="PTHR11228:SF7">
    <property type="entry name" value="PQQA PEPTIDE CYCLASE"/>
    <property type="match status" value="1"/>
</dbReference>